<name>A7I371_CAMHC</name>
<feature type="transmembrane region" description="Helical" evidence="1">
    <location>
        <begin position="339"/>
        <end position="357"/>
    </location>
</feature>
<evidence type="ECO:0000313" key="3">
    <source>
        <dbReference type="Proteomes" id="UP000002407"/>
    </source>
</evidence>
<dbReference type="EMBL" id="CP000776">
    <property type="protein sequence ID" value="ABS51170.1"/>
    <property type="molecule type" value="Genomic_DNA"/>
</dbReference>
<feature type="transmembrane region" description="Helical" evidence="1">
    <location>
        <begin position="275"/>
        <end position="302"/>
    </location>
</feature>
<dbReference type="Proteomes" id="UP000002407">
    <property type="component" value="Chromosome"/>
</dbReference>
<sequence>MEFVDLVYKQKEEIEKCNKFIEFINSKFKYPILGSSNNLNNLLILIFEKKRLYKSLNFSCDISKKLEDINEQIFKQIIILRTEILNDLHSNNNNEEEKLKFLKSKYNVDKNIVEVEKLKKTIKNDIFNNENFKKYIYKKSSDIKKETFLLLCNLIRNNKWFSTFMFFAFGIIIFLAFCFFYNDKIVPAISQSELMYVMTMSSTIFILLPILFILAVFAFAYLFNYDKQNENFKNNRFMSESLFINVTSFIISIFITLAIIIFFSDRIDVRFNNNYHMAGIAIILLFLCIIFRFSVFCVLKIIKNEMSAIFLYLAIIVMCGVSFYLSIKLGEINKTISISMLFMSLIIFFMFFIDTEISKKENIILFIFTFIMLIICSTATFLNYGYKMMGFGDINYKYITIDKIAKESLPRWIINKKEIKEYFCLSDFGGKITCEKENVEILSYKDGNITFQYNGNIENKENISTQCLKFLNKNNEIIKIANRKIKFDDKTLIFLDNNDSIKDVIAKTDPEIYLTYIEDFGDTIKLYNIKAVSTLGKYWRLKTKRNKDKFYIESKFIKGML</sequence>
<dbReference type="AlphaFoldDB" id="A7I371"/>
<keyword evidence="1" id="KW-0812">Transmembrane</keyword>
<keyword evidence="1" id="KW-1133">Transmembrane helix</keyword>
<feature type="transmembrane region" description="Helical" evidence="1">
    <location>
        <begin position="242"/>
        <end position="263"/>
    </location>
</feature>
<proteinExistence type="predicted"/>
<feature type="transmembrane region" description="Helical" evidence="1">
    <location>
        <begin position="308"/>
        <end position="327"/>
    </location>
</feature>
<dbReference type="OrthoDB" id="5351962at2"/>
<feature type="transmembrane region" description="Helical" evidence="1">
    <location>
        <begin position="160"/>
        <end position="182"/>
    </location>
</feature>
<keyword evidence="3" id="KW-1185">Reference proteome</keyword>
<feature type="transmembrane region" description="Helical" evidence="1">
    <location>
        <begin position="194"/>
        <end position="222"/>
    </location>
</feature>
<dbReference type="eggNOG" id="ENOG5030R6M">
    <property type="taxonomic scope" value="Bacteria"/>
</dbReference>
<reference evidence="3" key="1">
    <citation type="submission" date="2007-07" db="EMBL/GenBank/DDBJ databases">
        <title>Complete genome sequence of Campylobacter hominis ATCC BAA-381, a commensal isolated from the human gastrointestinal tract.</title>
        <authorList>
            <person name="Fouts D.E."/>
            <person name="Mongodin E.F."/>
            <person name="Puiu D."/>
            <person name="Sebastian Y."/>
            <person name="Miller W.G."/>
            <person name="Mandrell R.E."/>
            <person name="Nelson K.E."/>
        </authorList>
    </citation>
    <scope>NUCLEOTIDE SEQUENCE [LARGE SCALE GENOMIC DNA]</scope>
    <source>
        <strain evidence="3">ATCC BAA-381 / LMG 19568 / NCTC 13146 / CH001A</strain>
    </source>
</reference>
<dbReference type="KEGG" id="cha:CHAB381_1419"/>
<evidence type="ECO:0000256" key="1">
    <source>
        <dbReference type="SAM" id="Phobius"/>
    </source>
</evidence>
<organism evidence="2 3">
    <name type="scientific">Campylobacter hominis (strain ATCC BAA-381 / DSM 21671 / CCUG 45161 / LMG 19568 / NCTC 13146 / CH001A)</name>
    <dbReference type="NCBI Taxonomy" id="360107"/>
    <lineage>
        <taxon>Bacteria</taxon>
        <taxon>Pseudomonadati</taxon>
        <taxon>Campylobacterota</taxon>
        <taxon>Epsilonproteobacteria</taxon>
        <taxon>Campylobacterales</taxon>
        <taxon>Campylobacteraceae</taxon>
        <taxon>Campylobacter</taxon>
    </lineage>
</organism>
<accession>A7I371</accession>
<evidence type="ECO:0000313" key="2">
    <source>
        <dbReference type="EMBL" id="ABS51170.1"/>
    </source>
</evidence>
<dbReference type="RefSeq" id="WP_012109265.1">
    <property type="nucleotide sequence ID" value="NC_009714.1"/>
</dbReference>
<dbReference type="HOGENOM" id="CLU_485459_0_0_7"/>
<gene>
    <name evidence="2" type="ordered locus">CHAB381_1419</name>
</gene>
<feature type="transmembrane region" description="Helical" evidence="1">
    <location>
        <begin position="363"/>
        <end position="386"/>
    </location>
</feature>
<keyword evidence="1" id="KW-0472">Membrane</keyword>
<protein>
    <submittedName>
        <fullName evidence="2">Uncharacterized protein</fullName>
    </submittedName>
</protein>